<sequence length="234" mass="28049">MTGLFELTQQTFNEVINIVAGSLSSWYRVGYALLDFLLTLNRFFAAFNYEISIESDIYKYSIFLMWYALIVLIIMAAYVRIDFHYNLVLHWFNVPQKQLLDQPVYICRFITTAIYVVIIFRLLFLKYKKRPFANGLTWNNLFQTMTLHFQSAFLSVWRRFEKLPMFLDTLIVFTFVYRAIPCLTILVLMVLNRDLQICFWQLFEDFKTIPRRVMRRNRVVDQSVTPVQEFQNAV</sequence>
<dbReference type="EMBL" id="AZBU02000012">
    <property type="protein sequence ID" value="TKR59907.1"/>
    <property type="molecule type" value="Genomic_DNA"/>
</dbReference>
<feature type="transmembrane region" description="Helical" evidence="1">
    <location>
        <begin position="136"/>
        <end position="157"/>
    </location>
</feature>
<keyword evidence="1" id="KW-0812">Transmembrane</keyword>
<dbReference type="AlphaFoldDB" id="A0A4U5LUU6"/>
<accession>A0A4U5LUU6</accession>
<evidence type="ECO:0000313" key="3">
    <source>
        <dbReference type="EMBL" id="TKR59907.1"/>
    </source>
</evidence>
<evidence type="ECO:0000313" key="2">
    <source>
        <dbReference type="EMBL" id="TKR59892.1"/>
    </source>
</evidence>
<keyword evidence="1" id="KW-1133">Transmembrane helix</keyword>
<dbReference type="Proteomes" id="UP000298663">
    <property type="component" value="Unassembled WGS sequence"/>
</dbReference>
<feature type="transmembrane region" description="Helical" evidence="1">
    <location>
        <begin position="61"/>
        <end position="83"/>
    </location>
</feature>
<gene>
    <name evidence="2" type="ORF">L596_029500</name>
    <name evidence="3" type="ORF">L596_029514</name>
</gene>
<keyword evidence="1" id="KW-0472">Membrane</keyword>
<keyword evidence="4" id="KW-1185">Reference proteome</keyword>
<evidence type="ECO:0000256" key="1">
    <source>
        <dbReference type="SAM" id="Phobius"/>
    </source>
</evidence>
<protein>
    <submittedName>
        <fullName evidence="2">Uncharacterized protein</fullName>
    </submittedName>
</protein>
<name>A0A4U5LUU6_STECR</name>
<reference evidence="2" key="1">
    <citation type="submission" date="2013-11" db="EMBL/GenBank/DDBJ databases">
        <authorList>
            <person name="Sternberg P."/>
            <person name="Dillman A."/>
            <person name="Macchietto M."/>
        </authorList>
    </citation>
    <scope>NUCLEOTIDE SEQUENCE</scope>
    <source>
        <strain evidence="2">ALL</strain>
    </source>
</reference>
<feature type="transmembrane region" description="Helical" evidence="1">
    <location>
        <begin position="169"/>
        <end position="191"/>
    </location>
</feature>
<evidence type="ECO:0000313" key="4">
    <source>
        <dbReference type="Proteomes" id="UP000298663"/>
    </source>
</evidence>
<organism evidence="2 4">
    <name type="scientific">Steinernema carpocapsae</name>
    <name type="common">Entomopathogenic nematode</name>
    <dbReference type="NCBI Taxonomy" id="34508"/>
    <lineage>
        <taxon>Eukaryota</taxon>
        <taxon>Metazoa</taxon>
        <taxon>Ecdysozoa</taxon>
        <taxon>Nematoda</taxon>
        <taxon>Chromadorea</taxon>
        <taxon>Rhabditida</taxon>
        <taxon>Tylenchina</taxon>
        <taxon>Panagrolaimomorpha</taxon>
        <taxon>Strongyloidoidea</taxon>
        <taxon>Steinernematidae</taxon>
        <taxon>Steinernema</taxon>
    </lineage>
</organism>
<reference evidence="2" key="3">
    <citation type="journal article" date="2019" name="G3 (Bethesda)">
        <title>Hybrid Assembly of the Genome of the Entomopathogenic Nematode Steinernema carpocapsae Identifies the X-Chromosome.</title>
        <authorList>
            <person name="Serra L."/>
            <person name="Macchietto M."/>
            <person name="Macias-Munoz A."/>
            <person name="McGill C.J."/>
            <person name="Rodriguez I.M."/>
            <person name="Rodriguez B."/>
            <person name="Murad R."/>
            <person name="Mortazavi A."/>
        </authorList>
    </citation>
    <scope>NUCLEOTIDE SEQUENCE</scope>
    <source>
        <strain evidence="2">ALL</strain>
    </source>
</reference>
<dbReference type="EMBL" id="AZBU02000012">
    <property type="protein sequence ID" value="TKR59892.1"/>
    <property type="molecule type" value="Genomic_DNA"/>
</dbReference>
<comment type="caution">
    <text evidence="2">The sequence shown here is derived from an EMBL/GenBank/DDBJ whole genome shotgun (WGS) entry which is preliminary data.</text>
</comment>
<feature type="transmembrane region" description="Helical" evidence="1">
    <location>
        <begin position="103"/>
        <end position="124"/>
    </location>
</feature>
<proteinExistence type="predicted"/>
<reference evidence="2 4" key="2">
    <citation type="journal article" date="2015" name="Genome Biol.">
        <title>Comparative genomics of Steinernema reveals deeply conserved gene regulatory networks.</title>
        <authorList>
            <person name="Dillman A.R."/>
            <person name="Macchietto M."/>
            <person name="Porter C.F."/>
            <person name="Rogers A."/>
            <person name="Williams B."/>
            <person name="Antoshechkin I."/>
            <person name="Lee M.M."/>
            <person name="Goodwin Z."/>
            <person name="Lu X."/>
            <person name="Lewis E.E."/>
            <person name="Goodrich-Blair H."/>
            <person name="Stock S.P."/>
            <person name="Adams B.J."/>
            <person name="Sternberg P.W."/>
            <person name="Mortazavi A."/>
        </authorList>
    </citation>
    <scope>NUCLEOTIDE SEQUENCE [LARGE SCALE GENOMIC DNA]</scope>
    <source>
        <strain evidence="2 4">ALL</strain>
    </source>
</reference>